<organism evidence="9 10">
    <name type="scientific">Paraburkholderia metrosideri</name>
    <dbReference type="NCBI Taxonomy" id="580937"/>
    <lineage>
        <taxon>Bacteria</taxon>
        <taxon>Pseudomonadati</taxon>
        <taxon>Pseudomonadota</taxon>
        <taxon>Betaproteobacteria</taxon>
        <taxon>Burkholderiales</taxon>
        <taxon>Burkholderiaceae</taxon>
        <taxon>Paraburkholderia</taxon>
    </lineage>
</organism>
<comment type="catalytic activity">
    <reaction evidence="1 6">
        <text>a beta-lactam + H2O = a substituted beta-amino acid</text>
        <dbReference type="Rhea" id="RHEA:20401"/>
        <dbReference type="ChEBI" id="CHEBI:15377"/>
        <dbReference type="ChEBI" id="CHEBI:35627"/>
        <dbReference type="ChEBI" id="CHEBI:140347"/>
        <dbReference type="EC" id="3.5.2.6"/>
    </reaction>
</comment>
<evidence type="ECO:0000256" key="7">
    <source>
        <dbReference type="SAM" id="MobiDB-lite"/>
    </source>
</evidence>
<reference evidence="9 10" key="1">
    <citation type="journal article" date="2024" name="Chem. Sci.">
        <title>Discovery of megapolipeptins by genome mining of a Burkholderiales bacteria collection.</title>
        <authorList>
            <person name="Paulo B.S."/>
            <person name="Recchia M.J.J."/>
            <person name="Lee S."/>
            <person name="Fergusson C.H."/>
            <person name="Romanowski S.B."/>
            <person name="Hernandez A."/>
            <person name="Krull N."/>
            <person name="Liu D.Y."/>
            <person name="Cavanagh H."/>
            <person name="Bos A."/>
            <person name="Gray C.A."/>
            <person name="Murphy B.T."/>
            <person name="Linington R.G."/>
            <person name="Eustaquio A.S."/>
        </authorList>
    </citation>
    <scope>NUCLEOTIDE SEQUENCE [LARGE SCALE GENOMIC DNA]</scope>
    <source>
        <strain evidence="9 10">RL17-338-BIC-A</strain>
    </source>
</reference>
<keyword evidence="4 6" id="KW-0378">Hydrolase</keyword>
<dbReference type="EC" id="3.5.2.6" evidence="3 6"/>
<feature type="region of interest" description="Disordered" evidence="7">
    <location>
        <begin position="1"/>
        <end position="27"/>
    </location>
</feature>
<keyword evidence="10" id="KW-1185">Reference proteome</keyword>
<feature type="domain" description="Beta-lactamase class A catalytic" evidence="8">
    <location>
        <begin position="48"/>
        <end position="300"/>
    </location>
</feature>
<dbReference type="InterPro" id="IPR000871">
    <property type="entry name" value="Beta-lactam_class-A"/>
</dbReference>
<sequence>MTRPKWPLRDLPSATPATPPLPPQDSGTDWVTNQIELLARRCGAVVGVCAQEIGGPWRVEYQAQRRFFMASTFKVALAATVLRAVGRGELSLDEVIEVPRARHMVGSGVIMPAFVHEGLALSVVNLLEVMMSESDNTATDVLMARIGGPQCVQQWLAEVGVQGMRVDRNIDRMVRDFCALGDEGTPLEAAARMFSAPGFDPESVFDFNARLEADDRDTTTPAGMADLLSGLATGQFLSVASTTLLEGMMLRVRGARSLRLLARLPAGTPVAHKPGTAAGVINDAGWITLPDGRRFVAAVFSRHGLTPRVQREQMVEEVGRLLYSAFAEAPQR</sequence>
<dbReference type="InterPro" id="IPR023650">
    <property type="entry name" value="Beta-lactam_class-A_AS"/>
</dbReference>
<dbReference type="PRINTS" id="PR00118">
    <property type="entry name" value="BLACTAMASEA"/>
</dbReference>
<evidence type="ECO:0000256" key="6">
    <source>
        <dbReference type="RuleBase" id="RU361140"/>
    </source>
</evidence>
<evidence type="ECO:0000256" key="2">
    <source>
        <dbReference type="ARBA" id="ARBA00009009"/>
    </source>
</evidence>
<dbReference type="SUPFAM" id="SSF56601">
    <property type="entry name" value="beta-lactamase/transpeptidase-like"/>
    <property type="match status" value="1"/>
</dbReference>
<dbReference type="PANTHER" id="PTHR35333">
    <property type="entry name" value="BETA-LACTAMASE"/>
    <property type="match status" value="1"/>
</dbReference>
<evidence type="ECO:0000256" key="4">
    <source>
        <dbReference type="ARBA" id="ARBA00022801"/>
    </source>
</evidence>
<dbReference type="Gene3D" id="3.40.710.10">
    <property type="entry name" value="DD-peptidase/beta-lactamase superfamily"/>
    <property type="match status" value="1"/>
</dbReference>
<dbReference type="PANTHER" id="PTHR35333:SF3">
    <property type="entry name" value="BETA-LACTAMASE-TYPE TRANSPEPTIDASE FOLD CONTAINING PROTEIN"/>
    <property type="match status" value="1"/>
</dbReference>
<evidence type="ECO:0000256" key="1">
    <source>
        <dbReference type="ARBA" id="ARBA00001526"/>
    </source>
</evidence>
<evidence type="ECO:0000256" key="5">
    <source>
        <dbReference type="ARBA" id="ARBA00023251"/>
    </source>
</evidence>
<gene>
    <name evidence="9" type="ORF">PQQ63_36865</name>
</gene>
<dbReference type="GO" id="GO:0016787">
    <property type="term" value="F:hydrolase activity"/>
    <property type="evidence" value="ECO:0007669"/>
    <property type="project" value="UniProtKB-KW"/>
</dbReference>
<dbReference type="Pfam" id="PF13354">
    <property type="entry name" value="Beta-lactamase2"/>
    <property type="match status" value="1"/>
</dbReference>
<comment type="caution">
    <text evidence="9">The sequence shown here is derived from an EMBL/GenBank/DDBJ whole genome shotgun (WGS) entry which is preliminary data.</text>
</comment>
<dbReference type="RefSeq" id="WP_408340848.1">
    <property type="nucleotide sequence ID" value="NZ_JAQQCF010000063.1"/>
</dbReference>
<dbReference type="InterPro" id="IPR012338">
    <property type="entry name" value="Beta-lactam/transpept-like"/>
</dbReference>
<evidence type="ECO:0000313" key="10">
    <source>
        <dbReference type="Proteomes" id="UP001629432"/>
    </source>
</evidence>
<accession>A0ABW9E842</accession>
<dbReference type="PROSITE" id="PS00146">
    <property type="entry name" value="BETA_LACTAMASE_A"/>
    <property type="match status" value="1"/>
</dbReference>
<evidence type="ECO:0000313" key="9">
    <source>
        <dbReference type="EMBL" id="MFM0642261.1"/>
    </source>
</evidence>
<comment type="similarity">
    <text evidence="2 6">Belongs to the class-A beta-lactamase family.</text>
</comment>
<evidence type="ECO:0000256" key="3">
    <source>
        <dbReference type="ARBA" id="ARBA00012865"/>
    </source>
</evidence>
<dbReference type="EMBL" id="JAQQCF010000063">
    <property type="protein sequence ID" value="MFM0642261.1"/>
    <property type="molecule type" value="Genomic_DNA"/>
</dbReference>
<proteinExistence type="inferred from homology"/>
<name>A0ABW9E842_9BURK</name>
<dbReference type="InterPro" id="IPR045155">
    <property type="entry name" value="Beta-lactam_cat"/>
</dbReference>
<keyword evidence="5 6" id="KW-0046">Antibiotic resistance</keyword>
<protein>
    <recommendedName>
        <fullName evidence="3 6">Beta-lactamase</fullName>
        <ecNumber evidence="3 6">3.5.2.6</ecNumber>
    </recommendedName>
</protein>
<dbReference type="Proteomes" id="UP001629432">
    <property type="component" value="Unassembled WGS sequence"/>
</dbReference>
<evidence type="ECO:0000259" key="8">
    <source>
        <dbReference type="Pfam" id="PF13354"/>
    </source>
</evidence>